<dbReference type="EMBL" id="JAPTMU010000003">
    <property type="protein sequence ID" value="KAJ4946194.1"/>
    <property type="molecule type" value="Genomic_DNA"/>
</dbReference>
<evidence type="ECO:0000256" key="3">
    <source>
        <dbReference type="ARBA" id="ARBA00022737"/>
    </source>
</evidence>
<feature type="compositionally biased region" description="Polar residues" evidence="5">
    <location>
        <begin position="1"/>
        <end position="12"/>
    </location>
</feature>
<comment type="similarity">
    <text evidence="1">Belongs to the BicC family.</text>
</comment>
<dbReference type="InterPro" id="IPR004087">
    <property type="entry name" value="KH_dom"/>
</dbReference>
<dbReference type="InterPro" id="IPR047549">
    <property type="entry name" value="BICC1_KH-I_rpt1"/>
</dbReference>
<dbReference type="SUPFAM" id="SSF54791">
    <property type="entry name" value="Eukaryotic type KH-domain (KH-domain type I)"/>
    <property type="match status" value="2"/>
</dbReference>
<dbReference type="GO" id="GO:0005737">
    <property type="term" value="C:cytoplasm"/>
    <property type="evidence" value="ECO:0007669"/>
    <property type="project" value="TreeGrafter"/>
</dbReference>
<dbReference type="Pfam" id="PF00013">
    <property type="entry name" value="KH_1"/>
    <property type="match status" value="2"/>
</dbReference>
<feature type="region of interest" description="Disordered" evidence="5">
    <location>
        <begin position="1"/>
        <end position="73"/>
    </location>
</feature>
<dbReference type="AlphaFoldDB" id="A0AAD6BJI3"/>
<feature type="compositionally biased region" description="Basic and acidic residues" evidence="5">
    <location>
        <begin position="479"/>
        <end position="500"/>
    </location>
</feature>
<dbReference type="Gene3D" id="3.30.310.270">
    <property type="match status" value="2"/>
</dbReference>
<feature type="compositionally biased region" description="Basic and acidic residues" evidence="5">
    <location>
        <begin position="64"/>
        <end position="73"/>
    </location>
</feature>
<dbReference type="InterPro" id="IPR036612">
    <property type="entry name" value="KH_dom_type_1_sf"/>
</dbReference>
<dbReference type="SMART" id="SM00454">
    <property type="entry name" value="SAM"/>
    <property type="match status" value="1"/>
</dbReference>
<keyword evidence="8" id="KW-1185">Reference proteome</keyword>
<dbReference type="InterPro" id="IPR037974">
    <property type="entry name" value="BICC1_SAM_dom"/>
</dbReference>
<dbReference type="PROSITE" id="PS50105">
    <property type="entry name" value="SAM_DOMAIN"/>
    <property type="match status" value="1"/>
</dbReference>
<keyword evidence="3" id="KW-0677">Repeat</keyword>
<evidence type="ECO:0000313" key="7">
    <source>
        <dbReference type="EMBL" id="KAJ4946194.1"/>
    </source>
</evidence>
<dbReference type="InterPro" id="IPR054727">
    <property type="entry name" value="BICC1_KH"/>
</dbReference>
<dbReference type="InterPro" id="IPR004088">
    <property type="entry name" value="KH_dom_type_1"/>
</dbReference>
<feature type="region of interest" description="Disordered" evidence="5">
    <location>
        <begin position="196"/>
        <end position="215"/>
    </location>
</feature>
<keyword evidence="4" id="KW-0694">RNA-binding</keyword>
<evidence type="ECO:0000259" key="6">
    <source>
        <dbReference type="PROSITE" id="PS50105"/>
    </source>
</evidence>
<dbReference type="CDD" id="cd09520">
    <property type="entry name" value="SAM_BICC1"/>
    <property type="match status" value="1"/>
</dbReference>
<name>A0AAD6BJI3_9TELE</name>
<evidence type="ECO:0000256" key="4">
    <source>
        <dbReference type="PROSITE-ProRule" id="PRU00117"/>
    </source>
</evidence>
<gene>
    <name evidence="7" type="ORF">JOQ06_023863</name>
</gene>
<comment type="caution">
    <text evidence="7">The sequence shown here is derived from an EMBL/GenBank/DDBJ whole genome shotgun (WGS) entry which is preliminary data.</text>
</comment>
<dbReference type="Proteomes" id="UP001219934">
    <property type="component" value="Unassembled WGS sequence"/>
</dbReference>
<accession>A0AAD6BJI3</accession>
<dbReference type="CDD" id="cd22420">
    <property type="entry name" value="KH-I_BICC1_rpt1"/>
    <property type="match status" value="1"/>
</dbReference>
<dbReference type="Gene3D" id="1.10.150.50">
    <property type="entry name" value="Transcription Factor, Ets-1"/>
    <property type="match status" value="1"/>
</dbReference>
<evidence type="ECO:0000313" key="8">
    <source>
        <dbReference type="Proteomes" id="UP001219934"/>
    </source>
</evidence>
<evidence type="ECO:0000256" key="5">
    <source>
        <dbReference type="SAM" id="MobiDB-lite"/>
    </source>
</evidence>
<dbReference type="Pfam" id="PF24234">
    <property type="entry name" value="KH_BICC1_1st"/>
    <property type="match status" value="1"/>
</dbReference>
<dbReference type="GO" id="GO:0003723">
    <property type="term" value="F:RNA binding"/>
    <property type="evidence" value="ECO:0007669"/>
    <property type="project" value="UniProtKB-UniRule"/>
</dbReference>
<organism evidence="7 8">
    <name type="scientific">Pogonophryne albipinna</name>
    <dbReference type="NCBI Taxonomy" id="1090488"/>
    <lineage>
        <taxon>Eukaryota</taxon>
        <taxon>Metazoa</taxon>
        <taxon>Chordata</taxon>
        <taxon>Craniata</taxon>
        <taxon>Vertebrata</taxon>
        <taxon>Euteleostomi</taxon>
        <taxon>Actinopterygii</taxon>
        <taxon>Neopterygii</taxon>
        <taxon>Teleostei</taxon>
        <taxon>Neoteleostei</taxon>
        <taxon>Acanthomorphata</taxon>
        <taxon>Eupercaria</taxon>
        <taxon>Perciformes</taxon>
        <taxon>Notothenioidei</taxon>
        <taxon>Pogonophryne</taxon>
    </lineage>
</organism>
<dbReference type="Pfam" id="PF22985">
    <property type="entry name" value="KH_BICC1"/>
    <property type="match status" value="2"/>
</dbReference>
<dbReference type="PROSITE" id="PS50084">
    <property type="entry name" value="KH_TYPE_1"/>
    <property type="match status" value="2"/>
</dbReference>
<dbReference type="PANTHER" id="PTHR10627">
    <property type="entry name" value="SCP160"/>
    <property type="match status" value="1"/>
</dbReference>
<sequence length="814" mass="89926">MATTTEESSSVPATIAPQQPDPETSVEPGSAVKPEPSEAQPDREQKEDEEEEEVGGSSAQGQENAREQSLDPEWVEERFRIDRKKLENMLYAPKHGDWETGEGFFERVMRETDTQVKWPSKLKIGAKSKKDPHVKVEGKRANVLKAKKKILEVLETRVNKVTLKMDVAYTEHSHVIGKGGGNIKKVMEVTSCHIHFPDSNRHNGSGEKSNQEDQRPAAIVVQTLGVSVSFRAMPPHPQAQPSFYESCCTVWGLQGNAAAVKKATCILMDLLLGSEVTGGVVSSQMDVTSQQHLFLLGQNGSHFLSVMHQTQTQIILPDLSAPQSPPSLLIQGNPDGVCLARQQLMDCLPVCLMFDMREDGEADPCKLAPMMQSLGVFISVKPKVKQTSKSVVVKGLERNISCLYEARRLLLGLDSCEIAKVTELTSDPMLAGSGLTSYWLNMLLQQLRLSEQGSGPAPSSEVQTFSKTRPSPPPGLTPHADEGRTGLKGTDSRPLEKILENEDQSGQSDDDSAYDVPMSSEGCDAVSYMSRMGRRGSLQGPEATKVFTQGRRHSTGQALTYRLLSAEIEGGRSERRNSLRRDMTHAQDFRTESYTAEDYDYERKKLLANRAMLRKPVVTEVQKPTDTWSGLGFSKSMPAEAIKELRNISRRSYKPYLSSSISHQQAQPWAAQMGKVSRNDKPSESFPSSSSYFEGVCSSRRASTCSQRSPSPQMIDDLPELLSQLGLIKYIDVFEQQEIDYLTFLTLSDEDLKEVGISTFGARRKMLLAISDLTKSKRRLSDTPAVKPGYLEGGASGRLPPIIDLEVAAQSNHW</sequence>
<dbReference type="InterPro" id="IPR013761">
    <property type="entry name" value="SAM/pointed_sf"/>
</dbReference>
<dbReference type="InterPro" id="IPR001660">
    <property type="entry name" value="SAM"/>
</dbReference>
<feature type="compositionally biased region" description="Polar residues" evidence="5">
    <location>
        <begin position="460"/>
        <end position="469"/>
    </location>
</feature>
<evidence type="ECO:0000256" key="2">
    <source>
        <dbReference type="ARBA" id="ARBA00022473"/>
    </source>
</evidence>
<dbReference type="SUPFAM" id="SSF47769">
    <property type="entry name" value="SAM/Pointed domain"/>
    <property type="match status" value="1"/>
</dbReference>
<feature type="region of interest" description="Disordered" evidence="5">
    <location>
        <begin position="451"/>
        <end position="520"/>
    </location>
</feature>
<evidence type="ECO:0000256" key="1">
    <source>
        <dbReference type="ARBA" id="ARBA00007662"/>
    </source>
</evidence>
<reference evidence="7" key="1">
    <citation type="submission" date="2022-11" db="EMBL/GenBank/DDBJ databases">
        <title>Chromosome-level genome of Pogonophryne albipinna.</title>
        <authorList>
            <person name="Jo E."/>
        </authorList>
    </citation>
    <scope>NUCLEOTIDE SEQUENCE</scope>
    <source>
        <strain evidence="7">SGF0006</strain>
        <tissue evidence="7">Muscle</tissue>
    </source>
</reference>
<dbReference type="Pfam" id="PF00536">
    <property type="entry name" value="SAM_1"/>
    <property type="match status" value="1"/>
</dbReference>
<proteinExistence type="inferred from homology"/>
<feature type="domain" description="SAM" evidence="6">
    <location>
        <begin position="713"/>
        <end position="776"/>
    </location>
</feature>
<dbReference type="SMART" id="SM00322">
    <property type="entry name" value="KH"/>
    <property type="match status" value="2"/>
</dbReference>
<protein>
    <recommendedName>
        <fullName evidence="6">SAM domain-containing protein</fullName>
    </recommendedName>
</protein>
<keyword evidence="2" id="KW-0217">Developmental protein</keyword>
<dbReference type="PANTHER" id="PTHR10627:SF59">
    <property type="entry name" value="BICAUDAL C HOMOLOG 2"/>
    <property type="match status" value="1"/>
</dbReference>